<organism evidence="3 4">
    <name type="scientific">Paraglaciecola algarum</name>
    <dbReference type="NCBI Taxonomy" id="3050085"/>
    <lineage>
        <taxon>Bacteria</taxon>
        <taxon>Pseudomonadati</taxon>
        <taxon>Pseudomonadota</taxon>
        <taxon>Gammaproteobacteria</taxon>
        <taxon>Alteromonadales</taxon>
        <taxon>Alteromonadaceae</taxon>
        <taxon>Paraglaciecola</taxon>
    </lineage>
</organism>
<dbReference type="Pfam" id="PF23500">
    <property type="entry name" value="DUF7133"/>
    <property type="match status" value="1"/>
</dbReference>
<sequence>MKFTQSLISCSLLVASLFVISWFNLAMAVEDQSTYLPKGYSIETITTPDNVRFHATGLDINKHGDVYVATRFGDVWKYKNNTWTKFADGLHEPTGLRCEDNGSIIVAQKPELTRLVDNNNDGTADDYIRIADGWKFHDNYHEFNFGPVKDKAGNMYGTLNLGHGVPDALALGAMDSGGGYRGWAYKISPDGKFMPFANGLRSPAGLGVSPNNEVFFTDNQGDWVETSKLHLLEQGKFYGHPISLRDDANFGLDKVRDNKDNFAFFDEMREKPVVWIPHQEVASSPGNPEWDVSKGKFGPFLNQIFIGDQTQSNIFRVMLDKVNGKYQGAVINFIDGFQSGNIRLKFDPKGQLWVGQTARGWGAKGSKPYGLQKVLWNGEMPFELLDMKLTKSGFKLTFTQPLSDKTVLAKHFDVHEYNYLYTSTYGSNKHNQKALAVKKVILSKDKKSAEIELDLTADKIVVVNFSQLRNNTNDKPSVTTVYYTLNQLL</sequence>
<feature type="chain" id="PRO_5046309225" description="DUF7133 domain-containing protein" evidence="1">
    <location>
        <begin position="29"/>
        <end position="489"/>
    </location>
</feature>
<dbReference type="SUPFAM" id="SSF50952">
    <property type="entry name" value="Soluble quinoprotein glucose dehydrogenase"/>
    <property type="match status" value="1"/>
</dbReference>
<feature type="signal peptide" evidence="1">
    <location>
        <begin position="1"/>
        <end position="28"/>
    </location>
</feature>
<comment type="caution">
    <text evidence="3">The sequence shown here is derived from an EMBL/GenBank/DDBJ whole genome shotgun (WGS) entry which is preliminary data.</text>
</comment>
<protein>
    <recommendedName>
        <fullName evidence="2">DUF7133 domain-containing protein</fullName>
    </recommendedName>
</protein>
<reference evidence="3 4" key="1">
    <citation type="submission" date="2022-01" db="EMBL/GenBank/DDBJ databases">
        <title>Paraglaciecola sp. G1-23.</title>
        <authorList>
            <person name="Jin M.S."/>
            <person name="Han D.M."/>
            <person name="Kim H.M."/>
            <person name="Jeon C.O."/>
        </authorList>
    </citation>
    <scope>NUCLEOTIDE SEQUENCE [LARGE SCALE GENOMIC DNA]</scope>
    <source>
        <strain evidence="3 4">G1-23</strain>
    </source>
</reference>
<evidence type="ECO:0000313" key="3">
    <source>
        <dbReference type="EMBL" id="MCF2949578.1"/>
    </source>
</evidence>
<gene>
    <name evidence="3" type="ORF">L0668_15765</name>
</gene>
<dbReference type="Gene3D" id="2.120.10.30">
    <property type="entry name" value="TolB, C-terminal domain"/>
    <property type="match status" value="1"/>
</dbReference>
<dbReference type="InterPro" id="IPR011042">
    <property type="entry name" value="6-blade_b-propeller_TolB-like"/>
</dbReference>
<dbReference type="PANTHER" id="PTHR33546:SF1">
    <property type="entry name" value="LARGE, MULTIFUNCTIONAL SECRETED PROTEIN"/>
    <property type="match status" value="1"/>
</dbReference>
<accession>A0ABS9D9D5</accession>
<dbReference type="InterPro" id="IPR055557">
    <property type="entry name" value="DUF7133"/>
</dbReference>
<evidence type="ECO:0000256" key="1">
    <source>
        <dbReference type="SAM" id="SignalP"/>
    </source>
</evidence>
<dbReference type="EMBL" id="JAKGAS010000009">
    <property type="protein sequence ID" value="MCF2949578.1"/>
    <property type="molecule type" value="Genomic_DNA"/>
</dbReference>
<name>A0ABS9D9D5_9ALTE</name>
<evidence type="ECO:0000313" key="4">
    <source>
        <dbReference type="Proteomes" id="UP001521137"/>
    </source>
</evidence>
<dbReference type="InterPro" id="IPR011041">
    <property type="entry name" value="Quinoprot_gluc/sorb_DH_b-prop"/>
</dbReference>
<keyword evidence="4" id="KW-1185">Reference proteome</keyword>
<dbReference type="Proteomes" id="UP001521137">
    <property type="component" value="Unassembled WGS sequence"/>
</dbReference>
<evidence type="ECO:0000259" key="2">
    <source>
        <dbReference type="Pfam" id="PF23500"/>
    </source>
</evidence>
<dbReference type="RefSeq" id="WP_235313682.1">
    <property type="nucleotide sequence ID" value="NZ_JAKGAS010000009.1"/>
</dbReference>
<dbReference type="PANTHER" id="PTHR33546">
    <property type="entry name" value="LARGE, MULTIFUNCTIONAL SECRETED PROTEIN-RELATED"/>
    <property type="match status" value="1"/>
</dbReference>
<proteinExistence type="predicted"/>
<keyword evidence="1" id="KW-0732">Signal</keyword>
<feature type="domain" description="DUF7133" evidence="2">
    <location>
        <begin position="83"/>
        <end position="224"/>
    </location>
</feature>